<dbReference type="Proteomes" id="UP001516023">
    <property type="component" value="Unassembled WGS sequence"/>
</dbReference>
<dbReference type="AlphaFoldDB" id="A0ABD3P6Z8"/>
<sequence>MFFDEFFDAMKALMTVQEGRKGFAIYHSCFATLVAGTGFCINGGREIRQALGSCSIDQTIPTFSIIDSMRCTLKKEDTNPDCNGGSEHAEAIRYILSESPKNNNVRFDGSIRFRGTLVSGKLLEARGFREVSVLSSDMHSYESDYIGALTKYADCSTSKETAKNPESRERVLTIVIDLGRFDREDEIKSSGGKR</sequence>
<dbReference type="EMBL" id="JABMIG020000260">
    <property type="protein sequence ID" value="KAL3783452.1"/>
    <property type="molecule type" value="Genomic_DNA"/>
</dbReference>
<evidence type="ECO:0000313" key="1">
    <source>
        <dbReference type="EMBL" id="KAL3783452.1"/>
    </source>
</evidence>
<proteinExistence type="predicted"/>
<reference evidence="1 2" key="1">
    <citation type="journal article" date="2020" name="G3 (Bethesda)">
        <title>Improved Reference Genome for Cyclotella cryptica CCMP332, a Model for Cell Wall Morphogenesis, Salinity Adaptation, and Lipid Production in Diatoms (Bacillariophyta).</title>
        <authorList>
            <person name="Roberts W.R."/>
            <person name="Downey K.M."/>
            <person name="Ruck E.C."/>
            <person name="Traller J.C."/>
            <person name="Alverson A.J."/>
        </authorList>
    </citation>
    <scope>NUCLEOTIDE SEQUENCE [LARGE SCALE GENOMIC DNA]</scope>
    <source>
        <strain evidence="1 2">CCMP332</strain>
    </source>
</reference>
<organism evidence="1 2">
    <name type="scientific">Cyclotella cryptica</name>
    <dbReference type="NCBI Taxonomy" id="29204"/>
    <lineage>
        <taxon>Eukaryota</taxon>
        <taxon>Sar</taxon>
        <taxon>Stramenopiles</taxon>
        <taxon>Ochrophyta</taxon>
        <taxon>Bacillariophyta</taxon>
        <taxon>Coscinodiscophyceae</taxon>
        <taxon>Thalassiosirophycidae</taxon>
        <taxon>Stephanodiscales</taxon>
        <taxon>Stephanodiscaceae</taxon>
        <taxon>Cyclotella</taxon>
    </lineage>
</organism>
<evidence type="ECO:0000313" key="2">
    <source>
        <dbReference type="Proteomes" id="UP001516023"/>
    </source>
</evidence>
<protein>
    <submittedName>
        <fullName evidence="1">Uncharacterized protein</fullName>
    </submittedName>
</protein>
<gene>
    <name evidence="1" type="ORF">HJC23_008644</name>
</gene>
<comment type="caution">
    <text evidence="1">The sequence shown here is derived from an EMBL/GenBank/DDBJ whole genome shotgun (WGS) entry which is preliminary data.</text>
</comment>
<name>A0ABD3P6Z8_9STRA</name>
<keyword evidence="2" id="KW-1185">Reference proteome</keyword>
<accession>A0ABD3P6Z8</accession>